<keyword evidence="11" id="KW-1185">Reference proteome</keyword>
<evidence type="ECO:0000256" key="7">
    <source>
        <dbReference type="ARBA" id="ARBA00022840"/>
    </source>
</evidence>
<evidence type="ECO:0000259" key="9">
    <source>
        <dbReference type="PROSITE" id="PS50109"/>
    </source>
</evidence>
<protein>
    <recommendedName>
        <fullName evidence="2">histidine kinase</fullName>
        <ecNumber evidence="2">2.7.13.3</ecNumber>
    </recommendedName>
</protein>
<dbReference type="Gene3D" id="3.30.565.10">
    <property type="entry name" value="Histidine kinase-like ATPase, C-terminal domain"/>
    <property type="match status" value="1"/>
</dbReference>
<dbReference type="PRINTS" id="PR00344">
    <property type="entry name" value="BCTRLSENSOR"/>
</dbReference>
<name>A0A0D0QJK0_9RHOB</name>
<evidence type="ECO:0000256" key="5">
    <source>
        <dbReference type="ARBA" id="ARBA00022741"/>
    </source>
</evidence>
<sequence length="216" mass="22766">MKDRQSPPPESADGRTFAADPIREMNHRVANSLTLVSVLLRRSERGVTEPAAIAALRAAAARVDGVSRLHRHLYALSGQGSVDLTDLLPVLCRDIGDTLALDVRLHPAVAPFPMPAQLAADVAMILNELAINAMKHAYDWRSGTLRVSAMLEADGVVLTVRDDGPGLPDGFVPEAAGGLGMRLVLGVVERHGGTLSADTDGGAVFRIGLPATSADR</sequence>
<dbReference type="Proteomes" id="UP000035100">
    <property type="component" value="Unassembled WGS sequence"/>
</dbReference>
<evidence type="ECO:0000256" key="2">
    <source>
        <dbReference type="ARBA" id="ARBA00012438"/>
    </source>
</evidence>
<reference evidence="10 11" key="1">
    <citation type="submission" date="2013-01" db="EMBL/GenBank/DDBJ databases">
        <authorList>
            <person name="Fiebig A."/>
            <person name="Goeker M."/>
            <person name="Klenk H.-P.P."/>
        </authorList>
    </citation>
    <scope>NUCLEOTIDE SEQUENCE [LARGE SCALE GENOMIC DNA]</scope>
    <source>
        <strain evidence="10 11">DSM 24838</strain>
    </source>
</reference>
<keyword evidence="6 10" id="KW-0418">Kinase</keyword>
<dbReference type="InterPro" id="IPR036890">
    <property type="entry name" value="HATPase_C_sf"/>
</dbReference>
<dbReference type="eggNOG" id="COG3920">
    <property type="taxonomic scope" value="Bacteria"/>
</dbReference>
<keyword evidence="7" id="KW-0067">ATP-binding</keyword>
<keyword evidence="4" id="KW-0808">Transferase</keyword>
<keyword evidence="3" id="KW-0597">Phosphoprotein</keyword>
<keyword evidence="5" id="KW-0547">Nucleotide-binding</keyword>
<dbReference type="EMBL" id="AONG01000003">
    <property type="protein sequence ID" value="KIQ71183.1"/>
    <property type="molecule type" value="Genomic_DNA"/>
</dbReference>
<dbReference type="STRING" id="1123501.Wenmar_00562"/>
<dbReference type="PROSITE" id="PS50109">
    <property type="entry name" value="HIS_KIN"/>
    <property type="match status" value="1"/>
</dbReference>
<gene>
    <name evidence="10" type="ORF">Wenmar_00562</name>
</gene>
<dbReference type="InterPro" id="IPR003594">
    <property type="entry name" value="HATPase_dom"/>
</dbReference>
<dbReference type="PANTHER" id="PTHR41523">
    <property type="entry name" value="TWO-COMPONENT SYSTEM SENSOR PROTEIN"/>
    <property type="match status" value="1"/>
</dbReference>
<dbReference type="AlphaFoldDB" id="A0A0D0QJK0"/>
<comment type="catalytic activity">
    <reaction evidence="1">
        <text>ATP + protein L-histidine = ADP + protein N-phospho-L-histidine.</text>
        <dbReference type="EC" id="2.7.13.3"/>
    </reaction>
</comment>
<dbReference type="InterPro" id="IPR011495">
    <property type="entry name" value="Sig_transdc_His_kin_sub2_dim/P"/>
</dbReference>
<evidence type="ECO:0000256" key="1">
    <source>
        <dbReference type="ARBA" id="ARBA00000085"/>
    </source>
</evidence>
<proteinExistence type="predicted"/>
<comment type="caution">
    <text evidence="10">The sequence shown here is derived from an EMBL/GenBank/DDBJ whole genome shotgun (WGS) entry which is preliminary data.</text>
</comment>
<dbReference type="InterPro" id="IPR005467">
    <property type="entry name" value="His_kinase_dom"/>
</dbReference>
<dbReference type="PANTHER" id="PTHR41523:SF8">
    <property type="entry name" value="ETHYLENE RESPONSE SENSOR PROTEIN"/>
    <property type="match status" value="1"/>
</dbReference>
<dbReference type="SMART" id="SM00387">
    <property type="entry name" value="HATPase_c"/>
    <property type="match status" value="1"/>
</dbReference>
<feature type="domain" description="Histidine kinase" evidence="9">
    <location>
        <begin position="122"/>
        <end position="213"/>
    </location>
</feature>
<dbReference type="OrthoDB" id="9760752at2"/>
<organism evidence="10 11">
    <name type="scientific">Wenxinia marina DSM 24838</name>
    <dbReference type="NCBI Taxonomy" id="1123501"/>
    <lineage>
        <taxon>Bacteria</taxon>
        <taxon>Pseudomonadati</taxon>
        <taxon>Pseudomonadota</taxon>
        <taxon>Alphaproteobacteria</taxon>
        <taxon>Rhodobacterales</taxon>
        <taxon>Roseobacteraceae</taxon>
        <taxon>Wenxinia</taxon>
    </lineage>
</organism>
<dbReference type="CDD" id="cd00075">
    <property type="entry name" value="HATPase"/>
    <property type="match status" value="1"/>
</dbReference>
<dbReference type="Pfam" id="PF07568">
    <property type="entry name" value="HisKA_2"/>
    <property type="match status" value="1"/>
</dbReference>
<dbReference type="GO" id="GO:0005524">
    <property type="term" value="F:ATP binding"/>
    <property type="evidence" value="ECO:0007669"/>
    <property type="project" value="UniProtKB-KW"/>
</dbReference>
<evidence type="ECO:0000313" key="10">
    <source>
        <dbReference type="EMBL" id="KIQ71183.1"/>
    </source>
</evidence>
<feature type="region of interest" description="Disordered" evidence="8">
    <location>
        <begin position="1"/>
        <end position="20"/>
    </location>
</feature>
<dbReference type="SUPFAM" id="SSF55874">
    <property type="entry name" value="ATPase domain of HSP90 chaperone/DNA topoisomerase II/histidine kinase"/>
    <property type="match status" value="1"/>
</dbReference>
<evidence type="ECO:0000256" key="4">
    <source>
        <dbReference type="ARBA" id="ARBA00022679"/>
    </source>
</evidence>
<evidence type="ECO:0000313" key="11">
    <source>
        <dbReference type="Proteomes" id="UP000035100"/>
    </source>
</evidence>
<dbReference type="Pfam" id="PF02518">
    <property type="entry name" value="HATPase_c"/>
    <property type="match status" value="1"/>
</dbReference>
<feature type="compositionally biased region" description="Pro residues" evidence="8">
    <location>
        <begin position="1"/>
        <end position="10"/>
    </location>
</feature>
<dbReference type="RefSeq" id="WP_018303782.1">
    <property type="nucleotide sequence ID" value="NZ_KB902304.1"/>
</dbReference>
<accession>A0A0D0QJK0</accession>
<evidence type="ECO:0000256" key="3">
    <source>
        <dbReference type="ARBA" id="ARBA00022553"/>
    </source>
</evidence>
<evidence type="ECO:0000256" key="8">
    <source>
        <dbReference type="SAM" id="MobiDB-lite"/>
    </source>
</evidence>
<dbReference type="InterPro" id="IPR004358">
    <property type="entry name" value="Sig_transdc_His_kin-like_C"/>
</dbReference>
<dbReference type="GO" id="GO:0004673">
    <property type="term" value="F:protein histidine kinase activity"/>
    <property type="evidence" value="ECO:0007669"/>
    <property type="project" value="UniProtKB-EC"/>
</dbReference>
<dbReference type="EC" id="2.7.13.3" evidence="2"/>
<evidence type="ECO:0000256" key="6">
    <source>
        <dbReference type="ARBA" id="ARBA00022777"/>
    </source>
</evidence>